<protein>
    <submittedName>
        <fullName evidence="3">DUF2807 domain-containing protein</fullName>
    </submittedName>
</protein>
<dbReference type="EMBL" id="JAEUAX010000006">
    <property type="protein sequence ID" value="MBW9110684.1"/>
    <property type="molecule type" value="Genomic_DNA"/>
</dbReference>
<dbReference type="PANTHER" id="PTHR39200:SF1">
    <property type="entry name" value="AUTO-TRANSPORTER ADHESIN HEAD GIN DOMAIN-CONTAINING PROTEIN-RELATED"/>
    <property type="match status" value="1"/>
</dbReference>
<evidence type="ECO:0000256" key="1">
    <source>
        <dbReference type="SAM" id="MobiDB-lite"/>
    </source>
</evidence>
<comment type="caution">
    <text evidence="3">The sequence shown here is derived from an EMBL/GenBank/DDBJ whole genome shotgun (WGS) entry which is preliminary data.</text>
</comment>
<reference evidence="3 4" key="1">
    <citation type="journal article" date="2021" name="MBio">
        <title>Poor Competitiveness of Bradyrhizobium in Pigeon Pea Root Colonization in Indian Soils.</title>
        <authorList>
            <person name="Chalasani D."/>
            <person name="Basu A."/>
            <person name="Pullabhotla S.V.S.R.N."/>
            <person name="Jorrin B."/>
            <person name="Neal A.L."/>
            <person name="Poole P.S."/>
            <person name="Podile A.R."/>
            <person name="Tkacz A."/>
        </authorList>
    </citation>
    <scope>NUCLEOTIDE SEQUENCE [LARGE SCALE GENOMIC DNA]</scope>
    <source>
        <strain evidence="3 4">HU12</strain>
    </source>
</reference>
<keyword evidence="4" id="KW-1185">Reference proteome</keyword>
<proteinExistence type="predicted"/>
<feature type="compositionally biased region" description="Low complexity" evidence="1">
    <location>
        <begin position="225"/>
        <end position="237"/>
    </location>
</feature>
<dbReference type="PROSITE" id="PS51257">
    <property type="entry name" value="PROKAR_LIPOPROTEIN"/>
    <property type="match status" value="1"/>
</dbReference>
<feature type="compositionally biased region" description="Low complexity" evidence="1">
    <location>
        <begin position="203"/>
        <end position="214"/>
    </location>
</feature>
<evidence type="ECO:0000313" key="3">
    <source>
        <dbReference type="EMBL" id="MBW9110684.1"/>
    </source>
</evidence>
<evidence type="ECO:0000313" key="4">
    <source>
        <dbReference type="Proteomes" id="UP000777440"/>
    </source>
</evidence>
<dbReference type="Gene3D" id="2.160.20.120">
    <property type="match status" value="1"/>
</dbReference>
<dbReference type="RefSeq" id="WP_220339886.1">
    <property type="nucleotide sequence ID" value="NZ_JAEUAX010000006.1"/>
</dbReference>
<sequence length="237" mass="24013">MNGNGCRLPSVLAIAASILALSGCSLMIPVGPMTSEERDIGEVSQVMLETSGDLVVSEGEPALTVHAPGGMMDRLTSDVDGDTLVLATTPGFTMGFGDVRYDLTLPQLERIELNGSGDVEATVSADGTVQLDIDGSGDVDWSGLAADRVEVSISGSGDVTLTGSAAEISVDLEGSGNVDAEQLEAQDAVVTLSGSGEVDVSASDSLSVDLSGSGRVTYSGDPSTDVRVSGSGDVVRR</sequence>
<dbReference type="Proteomes" id="UP000777440">
    <property type="component" value="Unassembled WGS sequence"/>
</dbReference>
<dbReference type="Pfam" id="PF10988">
    <property type="entry name" value="DUF2807"/>
    <property type="match status" value="1"/>
</dbReference>
<accession>A0ABS7I247</accession>
<name>A0ABS7I247_9MICO</name>
<feature type="region of interest" description="Disordered" evidence="1">
    <location>
        <begin position="203"/>
        <end position="237"/>
    </location>
</feature>
<organism evidence="3 4">
    <name type="scientific">Microbacterium ureisolvens</name>
    <dbReference type="NCBI Taxonomy" id="2781186"/>
    <lineage>
        <taxon>Bacteria</taxon>
        <taxon>Bacillati</taxon>
        <taxon>Actinomycetota</taxon>
        <taxon>Actinomycetes</taxon>
        <taxon>Micrococcales</taxon>
        <taxon>Microbacteriaceae</taxon>
        <taxon>Microbacterium</taxon>
    </lineage>
</organism>
<dbReference type="InterPro" id="IPR021255">
    <property type="entry name" value="DUF2807"/>
</dbReference>
<evidence type="ECO:0000259" key="2">
    <source>
        <dbReference type="Pfam" id="PF10988"/>
    </source>
</evidence>
<feature type="domain" description="Putative auto-transporter adhesin head GIN" evidence="2">
    <location>
        <begin position="47"/>
        <end position="222"/>
    </location>
</feature>
<dbReference type="PANTHER" id="PTHR39200">
    <property type="entry name" value="HYPOTHETICAL EXPORTED PROTEIN"/>
    <property type="match status" value="1"/>
</dbReference>
<gene>
    <name evidence="3" type="ORF">JNB61_12955</name>
</gene>